<reference evidence="1" key="1">
    <citation type="submission" date="2018-01" db="EMBL/GenBank/DDBJ databases">
        <title>An insight into the sialome of Amazonian anophelines.</title>
        <authorList>
            <person name="Ribeiro J.M."/>
            <person name="Scarpassa V."/>
            <person name="Calvo E."/>
        </authorList>
    </citation>
    <scope>NUCLEOTIDE SEQUENCE</scope>
    <source>
        <tissue evidence="1">Salivary glands</tissue>
    </source>
</reference>
<protein>
    <submittedName>
        <fullName evidence="1">Putative secreted protein</fullName>
    </submittedName>
</protein>
<accession>A0A2M4B656</accession>
<evidence type="ECO:0000313" key="1">
    <source>
        <dbReference type="EMBL" id="MBW48516.1"/>
    </source>
</evidence>
<sequence>MIAMLFPSLKKRLISRSVSAVAFLSTVNTLALSPRQLRWRATLCEASDFPRQGKPTMVTTSGARSWHGCRDDASSVALPMPAIIDVVPSRAPSLMPFLWFAGVA</sequence>
<proteinExistence type="predicted"/>
<organism evidence="1">
    <name type="scientific">Anopheles triannulatus</name>
    <dbReference type="NCBI Taxonomy" id="58253"/>
    <lineage>
        <taxon>Eukaryota</taxon>
        <taxon>Metazoa</taxon>
        <taxon>Ecdysozoa</taxon>
        <taxon>Arthropoda</taxon>
        <taxon>Hexapoda</taxon>
        <taxon>Insecta</taxon>
        <taxon>Pterygota</taxon>
        <taxon>Neoptera</taxon>
        <taxon>Endopterygota</taxon>
        <taxon>Diptera</taxon>
        <taxon>Nematocera</taxon>
        <taxon>Culicoidea</taxon>
        <taxon>Culicidae</taxon>
        <taxon>Anophelinae</taxon>
        <taxon>Anopheles</taxon>
    </lineage>
</organism>
<name>A0A2M4B656_9DIPT</name>
<dbReference type="AlphaFoldDB" id="A0A2M4B656"/>
<dbReference type="EMBL" id="GGFK01015195">
    <property type="protein sequence ID" value="MBW48516.1"/>
    <property type="molecule type" value="Transcribed_RNA"/>
</dbReference>